<dbReference type="AlphaFoldDB" id="A0AAC9BHJ5"/>
<dbReference type="Proteomes" id="UP000077927">
    <property type="component" value="Chromosome 1"/>
</dbReference>
<dbReference type="KEGG" id="rin:ACS15_0395"/>
<evidence type="ECO:0000313" key="1">
    <source>
        <dbReference type="EMBL" id="ANH73886.1"/>
    </source>
</evidence>
<protein>
    <submittedName>
        <fullName evidence="1">Uncharacterized protein</fullName>
    </submittedName>
</protein>
<proteinExistence type="predicted"/>
<evidence type="ECO:0000313" key="2">
    <source>
        <dbReference type="Proteomes" id="UP000077927"/>
    </source>
</evidence>
<name>A0AAC9BHJ5_9RALS</name>
<sequence>MFARYRDDNNDMLFPLHRSIEDKEHCVKLLLAGTRSATNF</sequence>
<reference evidence="1 2" key="1">
    <citation type="submission" date="2015-09" db="EMBL/GenBank/DDBJ databases">
        <authorList>
            <person name="Xu Y."/>
            <person name="Nagy A."/>
            <person name="Liu N.T."/>
            <person name="Nou X."/>
        </authorList>
    </citation>
    <scope>NUCLEOTIDE SEQUENCE [LARGE SCALE GENOMIC DNA]</scope>
    <source>
        <strain evidence="1 2">FC1138</strain>
    </source>
</reference>
<gene>
    <name evidence="1" type="ORF">ACS15_0395</name>
</gene>
<organism evidence="1 2">
    <name type="scientific">Ralstonia insidiosa</name>
    <dbReference type="NCBI Taxonomy" id="190721"/>
    <lineage>
        <taxon>Bacteria</taxon>
        <taxon>Pseudomonadati</taxon>
        <taxon>Pseudomonadota</taxon>
        <taxon>Betaproteobacteria</taxon>
        <taxon>Burkholderiales</taxon>
        <taxon>Burkholderiaceae</taxon>
        <taxon>Ralstonia</taxon>
    </lineage>
</organism>
<dbReference type="EMBL" id="CP012605">
    <property type="protein sequence ID" value="ANH73886.1"/>
    <property type="molecule type" value="Genomic_DNA"/>
</dbReference>
<accession>A0AAC9BHJ5</accession>